<accession>A0A347WFP1</accession>
<evidence type="ECO:0000256" key="6">
    <source>
        <dbReference type="ARBA" id="ARBA00023136"/>
    </source>
</evidence>
<comment type="similarity">
    <text evidence="7">Belongs to the glycosyltransferase 87 family.</text>
</comment>
<feature type="transmembrane region" description="Helical" evidence="8">
    <location>
        <begin position="227"/>
        <end position="250"/>
    </location>
</feature>
<feature type="transmembrane region" description="Helical" evidence="8">
    <location>
        <begin position="178"/>
        <end position="196"/>
    </location>
</feature>
<keyword evidence="10" id="KW-1185">Reference proteome</keyword>
<protein>
    <submittedName>
        <fullName evidence="9">Polyprenol-phosphate-mannose-dependent alpha-(1-2)-phosphatidylinositol mannoside mannosyltransferase</fullName>
        <ecNumber evidence="9">2.4.1.-</ecNumber>
    </submittedName>
</protein>
<dbReference type="KEGG" id="ksc:CD178_02940"/>
<evidence type="ECO:0000256" key="7">
    <source>
        <dbReference type="ARBA" id="ARBA00024033"/>
    </source>
</evidence>
<comment type="subcellular location">
    <subcellularLocation>
        <location evidence="1">Cell membrane</location>
        <topology evidence="1">Multi-pass membrane protein</topology>
    </subcellularLocation>
</comment>
<dbReference type="OrthoDB" id="9803632at2"/>
<feature type="transmembrane region" description="Helical" evidence="8">
    <location>
        <begin position="331"/>
        <end position="351"/>
    </location>
</feature>
<feature type="transmembrane region" description="Helical" evidence="8">
    <location>
        <begin position="140"/>
        <end position="158"/>
    </location>
</feature>
<dbReference type="EC" id="2.4.1.-" evidence="9"/>
<evidence type="ECO:0000256" key="5">
    <source>
        <dbReference type="ARBA" id="ARBA00022989"/>
    </source>
</evidence>
<feature type="transmembrane region" description="Helical" evidence="8">
    <location>
        <begin position="385"/>
        <end position="402"/>
    </location>
</feature>
<dbReference type="GO" id="GO:0005886">
    <property type="term" value="C:plasma membrane"/>
    <property type="evidence" value="ECO:0007669"/>
    <property type="project" value="UniProtKB-SubCell"/>
</dbReference>
<proteinExistence type="inferred from homology"/>
<sequence length="467" mass="52349">MPYFVNPVAPGHLTATPGMRPATAMVRRLRVASLFIFLSMLIIGTSITVIHWYMTRDGGNIPMESPYFVNNLVTLHAMERMDGTDSWSPMLSVRDWLRLNPDADAYEHFFFGLGTKFQYPLTSLLTVQWLPFSGFTAVRFLNVMATLAWLFMAGGMMLLDLQLARLLGLSDQSDQRGFRLWICVTAVTSTVCFYPLMRAVYLGQIQIFLDVLFVFSCYFFVRGQSGWAGALIGLSALVKPQMALFLLWGAVRRDRTFVAGVGACCIAGYVFSGLLYGWNWPVSYLRVLGYIGQHGESFYANQSFNGLLNRMIGNGPNLLWDGGHFAPYNEFIRWITLFFTLAFIIGALWIARVAASHLAATTSLMVSALCFTAASPVAWEHHYGIILPLFSLAFLAILGNRYAPVRQKLLWTLLGTTFVLIANSWAPVNFLANTALNFLQSYLFIGVLGVLVLVFMLRHELGWSDRT</sequence>
<keyword evidence="9" id="KW-0328">Glycosyltransferase</keyword>
<dbReference type="RefSeq" id="WP_118963478.1">
    <property type="nucleotide sequence ID" value="NZ_CP023036.1"/>
</dbReference>
<keyword evidence="6 8" id="KW-0472">Membrane</keyword>
<reference evidence="9 10" key="1">
    <citation type="submission" date="2017-08" db="EMBL/GenBank/DDBJ databases">
        <title>Complete genome sequence of Gluconacetobacter saccharivorans CV1 isolated from Fermented Vinegar.</title>
        <authorList>
            <person name="Kim S.-Y."/>
        </authorList>
    </citation>
    <scope>NUCLEOTIDE SEQUENCE [LARGE SCALE GENOMIC DNA]</scope>
    <source>
        <strain evidence="9 10">CV1</strain>
    </source>
</reference>
<keyword evidence="2" id="KW-1003">Cell membrane</keyword>
<keyword evidence="5 8" id="KW-1133">Transmembrane helix</keyword>
<feature type="transmembrane region" description="Helical" evidence="8">
    <location>
        <begin position="257"/>
        <end position="278"/>
    </location>
</feature>
<evidence type="ECO:0000256" key="3">
    <source>
        <dbReference type="ARBA" id="ARBA00022679"/>
    </source>
</evidence>
<evidence type="ECO:0000313" key="9">
    <source>
        <dbReference type="EMBL" id="AXY23684.1"/>
    </source>
</evidence>
<dbReference type="Proteomes" id="UP000264120">
    <property type="component" value="Chromosome"/>
</dbReference>
<feature type="transmembrane region" description="Helical" evidence="8">
    <location>
        <begin position="409"/>
        <end position="426"/>
    </location>
</feature>
<evidence type="ECO:0000256" key="1">
    <source>
        <dbReference type="ARBA" id="ARBA00004651"/>
    </source>
</evidence>
<keyword evidence="3 9" id="KW-0808">Transferase</keyword>
<evidence type="ECO:0000256" key="8">
    <source>
        <dbReference type="SAM" id="Phobius"/>
    </source>
</evidence>
<evidence type="ECO:0000313" key="10">
    <source>
        <dbReference type="Proteomes" id="UP000264120"/>
    </source>
</evidence>
<feature type="transmembrane region" description="Helical" evidence="8">
    <location>
        <begin position="438"/>
        <end position="457"/>
    </location>
</feature>
<gene>
    <name evidence="9" type="ORF">CD178_02940</name>
</gene>
<dbReference type="GO" id="GO:0016758">
    <property type="term" value="F:hexosyltransferase activity"/>
    <property type="evidence" value="ECO:0007669"/>
    <property type="project" value="InterPro"/>
</dbReference>
<feature type="transmembrane region" description="Helical" evidence="8">
    <location>
        <begin position="358"/>
        <end position="379"/>
    </location>
</feature>
<evidence type="ECO:0000256" key="2">
    <source>
        <dbReference type="ARBA" id="ARBA00022475"/>
    </source>
</evidence>
<name>A0A347WFP1_9PROT</name>
<dbReference type="InterPro" id="IPR018584">
    <property type="entry name" value="GT87"/>
</dbReference>
<evidence type="ECO:0000256" key="4">
    <source>
        <dbReference type="ARBA" id="ARBA00022692"/>
    </source>
</evidence>
<dbReference type="EMBL" id="CP023036">
    <property type="protein sequence ID" value="AXY23684.1"/>
    <property type="molecule type" value="Genomic_DNA"/>
</dbReference>
<dbReference type="Pfam" id="PF09594">
    <property type="entry name" value="GT87"/>
    <property type="match status" value="1"/>
</dbReference>
<feature type="transmembrane region" description="Helical" evidence="8">
    <location>
        <begin position="31"/>
        <end position="53"/>
    </location>
</feature>
<dbReference type="AlphaFoldDB" id="A0A347WFP1"/>
<organism evidence="9 10">
    <name type="scientific">Komagataeibacter saccharivorans</name>
    <dbReference type="NCBI Taxonomy" id="265959"/>
    <lineage>
        <taxon>Bacteria</taxon>
        <taxon>Pseudomonadati</taxon>
        <taxon>Pseudomonadota</taxon>
        <taxon>Alphaproteobacteria</taxon>
        <taxon>Acetobacterales</taxon>
        <taxon>Acetobacteraceae</taxon>
        <taxon>Komagataeibacter</taxon>
    </lineage>
</organism>
<keyword evidence="4 8" id="KW-0812">Transmembrane</keyword>